<keyword evidence="1" id="KW-0677">Repeat</keyword>
<dbReference type="PRINTS" id="PR01415">
    <property type="entry name" value="ANKYRIN"/>
</dbReference>
<keyword evidence="2 3" id="KW-0040">ANK repeat</keyword>
<sequence length="558" mass="61095">MSKALVIVCPIRIDQVLEGGSGLLHLAILAHNIETAQFLMAAKISPKIRDIKGLTADQVCFNPSVRKQMAPRYLLNRDVSRDKIMLKPSIQEKDDIFKLAASPKHFVDIQKKLHTLDFNVNTECDNSGDFLLHIAVREGLNQLPLLMALINIQRADVELCNAAGMTPLMIAAQAGNCVLCDVLVCLFGADPNKRSPQSGRSALHYAAESNHRKTVECLIRRGADINMEDHEGLRADDVPTCSAVTDDCREVIVFNRSKRLEMLSDLVKKGEVVSSQLLPSDLCVVDEDGNTLIMLAASYNRFQTLHCLLDISKSTMNAQHSKTGMTALALAAKLGHAEAVTVLLRHKAVPTIADMAGYLPLHHAVMNNHESVVDVILDFYPDTFVGLYKAMRFCKRTSLHTKLRSAWERRQEEIVTPKLLGCALNGNAEDLFLLLDEGDNINPKSGTGNWPLYLAVENGHLEVLKLLCEKGGDIKKRHPTTGATSLHVAAKMGHQSIVSFLLQHCSNSVKSLAVSSQQANSPAGGSVLQQNSGHPKKLLDINAVDKDNKTALLLAAEK</sequence>
<dbReference type="OrthoDB" id="6150504at2759"/>
<name>A0A8S3YQZ8_9EUPU</name>
<dbReference type="InterPro" id="IPR002110">
    <property type="entry name" value="Ankyrin_rpt"/>
</dbReference>
<gene>
    <name evidence="4" type="ORF">CUNI_LOCUS4791</name>
</gene>
<dbReference type="PROSITE" id="PS50297">
    <property type="entry name" value="ANK_REP_REGION"/>
    <property type="match status" value="3"/>
</dbReference>
<feature type="non-terminal residue" evidence="4">
    <location>
        <position position="1"/>
    </location>
</feature>
<comment type="caution">
    <text evidence="4">The sequence shown here is derived from an EMBL/GenBank/DDBJ whole genome shotgun (WGS) entry which is preliminary data.</text>
</comment>
<feature type="repeat" description="ANK" evidence="3">
    <location>
        <begin position="323"/>
        <end position="355"/>
    </location>
</feature>
<dbReference type="AlphaFoldDB" id="A0A8S3YQZ8"/>
<evidence type="ECO:0000313" key="5">
    <source>
        <dbReference type="Proteomes" id="UP000678393"/>
    </source>
</evidence>
<dbReference type="Proteomes" id="UP000678393">
    <property type="component" value="Unassembled WGS sequence"/>
</dbReference>
<evidence type="ECO:0000256" key="1">
    <source>
        <dbReference type="ARBA" id="ARBA00022737"/>
    </source>
</evidence>
<dbReference type="InterPro" id="IPR036770">
    <property type="entry name" value="Ankyrin_rpt-contain_sf"/>
</dbReference>
<feature type="repeat" description="ANK" evidence="3">
    <location>
        <begin position="481"/>
        <end position="504"/>
    </location>
</feature>
<feature type="repeat" description="ANK" evidence="3">
    <location>
        <begin position="198"/>
        <end position="230"/>
    </location>
</feature>
<feature type="repeat" description="ANK" evidence="3">
    <location>
        <begin position="447"/>
        <end position="479"/>
    </location>
</feature>
<dbReference type="EMBL" id="CAJHNH020000670">
    <property type="protein sequence ID" value="CAG5119233.1"/>
    <property type="molecule type" value="Genomic_DNA"/>
</dbReference>
<evidence type="ECO:0000256" key="3">
    <source>
        <dbReference type="PROSITE-ProRule" id="PRU00023"/>
    </source>
</evidence>
<organism evidence="4 5">
    <name type="scientific">Candidula unifasciata</name>
    <dbReference type="NCBI Taxonomy" id="100452"/>
    <lineage>
        <taxon>Eukaryota</taxon>
        <taxon>Metazoa</taxon>
        <taxon>Spiralia</taxon>
        <taxon>Lophotrochozoa</taxon>
        <taxon>Mollusca</taxon>
        <taxon>Gastropoda</taxon>
        <taxon>Heterobranchia</taxon>
        <taxon>Euthyneura</taxon>
        <taxon>Panpulmonata</taxon>
        <taxon>Eupulmonata</taxon>
        <taxon>Stylommatophora</taxon>
        <taxon>Helicina</taxon>
        <taxon>Helicoidea</taxon>
        <taxon>Geomitridae</taxon>
        <taxon>Candidula</taxon>
    </lineage>
</organism>
<dbReference type="PANTHER" id="PTHR24198:SF165">
    <property type="entry name" value="ANKYRIN REPEAT-CONTAINING PROTEIN-RELATED"/>
    <property type="match status" value="1"/>
</dbReference>
<accession>A0A8S3YQZ8</accession>
<dbReference type="SUPFAM" id="SSF48403">
    <property type="entry name" value="Ankyrin repeat"/>
    <property type="match status" value="1"/>
</dbReference>
<reference evidence="4" key="1">
    <citation type="submission" date="2021-04" db="EMBL/GenBank/DDBJ databases">
        <authorList>
            <consortium name="Molecular Ecology Group"/>
        </authorList>
    </citation>
    <scope>NUCLEOTIDE SEQUENCE</scope>
</reference>
<dbReference type="PROSITE" id="PS50088">
    <property type="entry name" value="ANK_REPEAT"/>
    <property type="match status" value="4"/>
</dbReference>
<evidence type="ECO:0000256" key="2">
    <source>
        <dbReference type="ARBA" id="ARBA00023043"/>
    </source>
</evidence>
<protein>
    <submittedName>
        <fullName evidence="4">Uncharacterized protein</fullName>
    </submittedName>
</protein>
<dbReference type="PANTHER" id="PTHR24198">
    <property type="entry name" value="ANKYRIN REPEAT AND PROTEIN KINASE DOMAIN-CONTAINING PROTEIN"/>
    <property type="match status" value="1"/>
</dbReference>
<evidence type="ECO:0000313" key="4">
    <source>
        <dbReference type="EMBL" id="CAG5119233.1"/>
    </source>
</evidence>
<dbReference type="Gene3D" id="1.25.40.20">
    <property type="entry name" value="Ankyrin repeat-containing domain"/>
    <property type="match status" value="3"/>
</dbReference>
<proteinExistence type="predicted"/>
<dbReference type="Pfam" id="PF12796">
    <property type="entry name" value="Ank_2"/>
    <property type="match status" value="3"/>
</dbReference>
<dbReference type="SMART" id="SM00248">
    <property type="entry name" value="ANK"/>
    <property type="match status" value="9"/>
</dbReference>
<keyword evidence="5" id="KW-1185">Reference proteome</keyword>